<dbReference type="Pfam" id="PF09509">
    <property type="entry name" value="Hypoth_Ymh"/>
    <property type="match status" value="1"/>
</dbReference>
<dbReference type="InterPro" id="IPR012654">
    <property type="entry name" value="CHP02391"/>
</dbReference>
<feature type="domain" description="Conserved hypothetical protein CHP02391" evidence="2">
    <location>
        <begin position="151"/>
        <end position="275"/>
    </location>
</feature>
<accession>A0ABP7D8C6</accession>
<dbReference type="Proteomes" id="UP001500902">
    <property type="component" value="Unassembled WGS sequence"/>
</dbReference>
<protein>
    <recommendedName>
        <fullName evidence="2">Conserved hypothetical protein CHP02391 domain-containing protein</fullName>
    </recommendedName>
</protein>
<proteinExistence type="predicted"/>
<name>A0ABP7D8C6_9ACTN</name>
<reference evidence="4" key="1">
    <citation type="journal article" date="2019" name="Int. J. Syst. Evol. Microbiol.">
        <title>The Global Catalogue of Microorganisms (GCM) 10K type strain sequencing project: providing services to taxonomists for standard genome sequencing and annotation.</title>
        <authorList>
            <consortium name="The Broad Institute Genomics Platform"/>
            <consortium name="The Broad Institute Genome Sequencing Center for Infectious Disease"/>
            <person name="Wu L."/>
            <person name="Ma J."/>
        </authorList>
    </citation>
    <scope>NUCLEOTIDE SEQUENCE [LARGE SCALE GENOMIC DNA]</scope>
    <source>
        <strain evidence="4">JCM 16904</strain>
    </source>
</reference>
<organism evidence="3 4">
    <name type="scientific">Nonomuraea antimicrobica</name>
    <dbReference type="NCBI Taxonomy" id="561173"/>
    <lineage>
        <taxon>Bacteria</taxon>
        <taxon>Bacillati</taxon>
        <taxon>Actinomycetota</taxon>
        <taxon>Actinomycetes</taxon>
        <taxon>Streptosporangiales</taxon>
        <taxon>Streptosporangiaceae</taxon>
        <taxon>Nonomuraea</taxon>
    </lineage>
</organism>
<feature type="compositionally biased region" description="Basic and acidic residues" evidence="1">
    <location>
        <begin position="1"/>
        <end position="11"/>
    </location>
</feature>
<comment type="caution">
    <text evidence="3">The sequence shown here is derived from an EMBL/GenBank/DDBJ whole genome shotgun (WGS) entry which is preliminary data.</text>
</comment>
<gene>
    <name evidence="3" type="ORF">GCM10022224_077580</name>
</gene>
<evidence type="ECO:0000313" key="4">
    <source>
        <dbReference type="Proteomes" id="UP001500902"/>
    </source>
</evidence>
<evidence type="ECO:0000259" key="2">
    <source>
        <dbReference type="Pfam" id="PF09509"/>
    </source>
</evidence>
<sequence length="286" mass="32218">MSRVDGGRDDQASTSATYGPTLGSAIIPEPERPGLFDHKKPLIAAARVTLVNIQWCIERLELYASALEELDRRGESRMHLSPEDALRNVQQLSRTSHTIMRRLDPTMSDRFSWDDRWQIEQDVNAAIGMLRDWKEVEENLGPGGPLMYAAQLHPWVWDAASTFWDAGHYREAVAQAARSISAHTQSKIGRTDISEGNLLKQAFSKEDPKPGAPRLRFAGDRSTETWRSRQEGAVAFAFGCFTGIRNVATHQHMLDWGEQEAFQYLTAFSVLARWVDECVVETAEDS</sequence>
<keyword evidence="4" id="KW-1185">Reference proteome</keyword>
<evidence type="ECO:0000256" key="1">
    <source>
        <dbReference type="SAM" id="MobiDB-lite"/>
    </source>
</evidence>
<evidence type="ECO:0000313" key="3">
    <source>
        <dbReference type="EMBL" id="GAA3700142.1"/>
    </source>
</evidence>
<dbReference type="NCBIfam" id="TIGR02391">
    <property type="entry name" value="hypoth_ymh"/>
    <property type="match status" value="1"/>
</dbReference>
<dbReference type="EMBL" id="BAAAZP010000162">
    <property type="protein sequence ID" value="GAA3700142.1"/>
    <property type="molecule type" value="Genomic_DNA"/>
</dbReference>
<feature type="region of interest" description="Disordered" evidence="1">
    <location>
        <begin position="1"/>
        <end position="26"/>
    </location>
</feature>